<evidence type="ECO:0000313" key="1">
    <source>
        <dbReference type="EMBL" id="RCV20326.1"/>
    </source>
</evidence>
<sequence>MSSPAPCNENLLIWNVRGLNSRTRRNVVRDLVTQEHVSLLTLQESKLDVCNDALVLNLLGSDFDFYALPATNTYGGIFLAWRMGHLGSLYPNFP</sequence>
<dbReference type="AlphaFoldDB" id="A0A368QQT4"/>
<organism evidence="1">
    <name type="scientific">Setaria italica</name>
    <name type="common">Foxtail millet</name>
    <name type="synonym">Panicum italicum</name>
    <dbReference type="NCBI Taxonomy" id="4555"/>
    <lineage>
        <taxon>Eukaryota</taxon>
        <taxon>Viridiplantae</taxon>
        <taxon>Streptophyta</taxon>
        <taxon>Embryophyta</taxon>
        <taxon>Tracheophyta</taxon>
        <taxon>Spermatophyta</taxon>
        <taxon>Magnoliopsida</taxon>
        <taxon>Liliopsida</taxon>
        <taxon>Poales</taxon>
        <taxon>Poaceae</taxon>
        <taxon>PACMAD clade</taxon>
        <taxon>Panicoideae</taxon>
        <taxon>Panicodae</taxon>
        <taxon>Paniceae</taxon>
        <taxon>Cenchrinae</taxon>
        <taxon>Setaria</taxon>
    </lineage>
</organism>
<dbReference type="SUPFAM" id="SSF56219">
    <property type="entry name" value="DNase I-like"/>
    <property type="match status" value="1"/>
</dbReference>
<reference evidence="1" key="1">
    <citation type="journal article" date="2012" name="Nat. Biotechnol.">
        <title>Reference genome sequence of the model plant Setaria.</title>
        <authorList>
            <person name="Bennetzen J.L."/>
            <person name="Schmutz J."/>
            <person name="Wang H."/>
            <person name="Percifield R."/>
            <person name="Hawkins J."/>
            <person name="Pontaroli A.C."/>
            <person name="Estep M."/>
            <person name="Feng L."/>
            <person name="Vaughn J.N."/>
            <person name="Grimwood J."/>
            <person name="Jenkins J."/>
            <person name="Barry K."/>
            <person name="Lindquist E."/>
            <person name="Hellsten U."/>
            <person name="Deshpande S."/>
            <person name="Wang X."/>
            <person name="Wu X."/>
            <person name="Mitros T."/>
            <person name="Triplett J."/>
            <person name="Yang X."/>
            <person name="Ye C.Y."/>
            <person name="Mauro-Herrera M."/>
            <person name="Wang L."/>
            <person name="Li P."/>
            <person name="Sharma M."/>
            <person name="Sharma R."/>
            <person name="Ronald P.C."/>
            <person name="Panaud O."/>
            <person name="Kellogg E.A."/>
            <person name="Brutnell T.P."/>
            <person name="Doust A.N."/>
            <person name="Tuskan G.A."/>
            <person name="Rokhsar D."/>
            <person name="Devos K.M."/>
        </authorList>
    </citation>
    <scope>NUCLEOTIDE SEQUENCE [LARGE SCALE GENOMIC DNA]</scope>
    <source>
        <strain evidence="1">Yugu1</strain>
    </source>
</reference>
<name>A0A368QQT4_SETIT</name>
<reference evidence="1" key="2">
    <citation type="submission" date="2015-07" db="EMBL/GenBank/DDBJ databases">
        <authorList>
            <person name="Noorani M."/>
        </authorList>
    </citation>
    <scope>NUCLEOTIDE SEQUENCE</scope>
    <source>
        <strain evidence="1">Yugu1</strain>
    </source>
</reference>
<dbReference type="InterPro" id="IPR036691">
    <property type="entry name" value="Endo/exonu/phosph_ase_sf"/>
</dbReference>
<dbReference type="OrthoDB" id="685351at2759"/>
<gene>
    <name evidence="1" type="ORF">SETIT_4G047100v2</name>
</gene>
<evidence type="ECO:0008006" key="2">
    <source>
        <dbReference type="Google" id="ProtNLM"/>
    </source>
</evidence>
<accession>A0A368QQT4</accession>
<protein>
    <recommendedName>
        <fullName evidence="2">Endonuclease/exonuclease/phosphatase domain-containing protein</fullName>
    </recommendedName>
</protein>
<proteinExistence type="predicted"/>
<dbReference type="EMBL" id="CM003531">
    <property type="protein sequence ID" value="RCV20326.1"/>
    <property type="molecule type" value="Genomic_DNA"/>
</dbReference>
<dbReference type="Gene3D" id="3.60.10.10">
    <property type="entry name" value="Endonuclease/exonuclease/phosphatase"/>
    <property type="match status" value="1"/>
</dbReference>